<dbReference type="InterPro" id="IPR005162">
    <property type="entry name" value="Retrotrans_gag_dom"/>
</dbReference>
<dbReference type="OrthoDB" id="2691415at2759"/>
<proteinExistence type="predicted"/>
<name>A0A9Q3HZK7_9BASI</name>
<organism evidence="2 3">
    <name type="scientific">Austropuccinia psidii MF-1</name>
    <dbReference type="NCBI Taxonomy" id="1389203"/>
    <lineage>
        <taxon>Eukaryota</taxon>
        <taxon>Fungi</taxon>
        <taxon>Dikarya</taxon>
        <taxon>Basidiomycota</taxon>
        <taxon>Pucciniomycotina</taxon>
        <taxon>Pucciniomycetes</taxon>
        <taxon>Pucciniales</taxon>
        <taxon>Sphaerophragmiaceae</taxon>
        <taxon>Austropuccinia</taxon>
    </lineage>
</organism>
<accession>A0A9Q3HZK7</accession>
<protein>
    <recommendedName>
        <fullName evidence="1">Retrotransposon gag domain-containing protein</fullName>
    </recommendedName>
</protein>
<keyword evidence="3" id="KW-1185">Reference proteome</keyword>
<sequence length="130" mass="14756">MKAPDSLSGTKAHKLRGFIQSCQLICHNDPANFFSDRKKALYLTLFLTGRAGKWIKPYLSNIPNEDPSYLPNNWQLFETQLFTLFGDPNEVSKAEKELGNLRMKEGGHVSSYIADFRSLMSIIGEWGERA</sequence>
<reference evidence="2" key="1">
    <citation type="submission" date="2021-03" db="EMBL/GenBank/DDBJ databases">
        <title>Draft genome sequence of rust myrtle Austropuccinia psidii MF-1, a brazilian biotype.</title>
        <authorList>
            <person name="Quecine M.C."/>
            <person name="Pachon D.M.R."/>
            <person name="Bonatelli M.L."/>
            <person name="Correr F.H."/>
            <person name="Franceschini L.M."/>
            <person name="Leite T.F."/>
            <person name="Margarido G.R.A."/>
            <person name="Almeida C.A."/>
            <person name="Ferrarezi J.A."/>
            <person name="Labate C.A."/>
        </authorList>
    </citation>
    <scope>NUCLEOTIDE SEQUENCE</scope>
    <source>
        <strain evidence="2">MF-1</strain>
    </source>
</reference>
<evidence type="ECO:0000313" key="3">
    <source>
        <dbReference type="Proteomes" id="UP000765509"/>
    </source>
</evidence>
<evidence type="ECO:0000259" key="1">
    <source>
        <dbReference type="Pfam" id="PF03732"/>
    </source>
</evidence>
<dbReference type="Pfam" id="PF03732">
    <property type="entry name" value="Retrotrans_gag"/>
    <property type="match status" value="1"/>
</dbReference>
<feature type="domain" description="Retrotransposon gag" evidence="1">
    <location>
        <begin position="44"/>
        <end position="125"/>
    </location>
</feature>
<gene>
    <name evidence="2" type="ORF">O181_063646</name>
</gene>
<comment type="caution">
    <text evidence="2">The sequence shown here is derived from an EMBL/GenBank/DDBJ whole genome shotgun (WGS) entry which is preliminary data.</text>
</comment>
<dbReference type="AlphaFoldDB" id="A0A9Q3HZK7"/>
<dbReference type="Proteomes" id="UP000765509">
    <property type="component" value="Unassembled WGS sequence"/>
</dbReference>
<dbReference type="EMBL" id="AVOT02030669">
    <property type="protein sequence ID" value="MBW0523931.1"/>
    <property type="molecule type" value="Genomic_DNA"/>
</dbReference>
<evidence type="ECO:0000313" key="2">
    <source>
        <dbReference type="EMBL" id="MBW0523931.1"/>
    </source>
</evidence>